<dbReference type="Proteomes" id="UP000001070">
    <property type="component" value="Unassembled WGS sequence"/>
</dbReference>
<dbReference type="InParanoid" id="B4JA37"/>
<dbReference type="STRING" id="7222.B4JA37"/>
<feature type="region of interest" description="Disordered" evidence="1">
    <location>
        <begin position="49"/>
        <end position="83"/>
    </location>
</feature>
<gene>
    <name evidence="2" type="primary">Dgri\GH10354</name>
    <name evidence="2" type="ORF">Dgri_GH10354</name>
</gene>
<evidence type="ECO:0000313" key="2">
    <source>
        <dbReference type="EMBL" id="EDW03711.1"/>
    </source>
</evidence>
<evidence type="ECO:0000256" key="1">
    <source>
        <dbReference type="SAM" id="MobiDB-lite"/>
    </source>
</evidence>
<name>B4JA37_DROGR</name>
<dbReference type="OMA" id="RSQIEMQ"/>
<sequence>MYNNNNNYNRRGAGECCNKLNAEQLGGKHQARTTQANHTQHVPKQLMQKSTQTCLHRTQPEPPKQRIHPPKQKQQNQQHIPAAGSPSAAYMLCGRCRCQLNSLDYVPSGHQMHPLPPRSYATMPQPQPNSAGGDSMLYLNSNGNNETSETLMPCGKETVRRKESLSPLESARENCQQTSARFSAKYDENNSPRIEPESTGSESANTVNTVKTVTSITVKSADHLRSVVRSQIQMQELLRQSIGQVTEITEKLVMTTDPLLLVSSKGRSVSSTTFDMPHKTYPPLAGENNKQALILTARDIMDTKVMAPMKRRVQRFYLSNLREEMKILDDMERAPDLIDEVYESFKELLGPSL</sequence>
<evidence type="ECO:0000313" key="3">
    <source>
        <dbReference type="Proteomes" id="UP000001070"/>
    </source>
</evidence>
<organism evidence="3">
    <name type="scientific">Drosophila grimshawi</name>
    <name type="common">Hawaiian fruit fly</name>
    <name type="synonym">Idiomyia grimshawi</name>
    <dbReference type="NCBI Taxonomy" id="7222"/>
    <lineage>
        <taxon>Eukaryota</taxon>
        <taxon>Metazoa</taxon>
        <taxon>Ecdysozoa</taxon>
        <taxon>Arthropoda</taxon>
        <taxon>Hexapoda</taxon>
        <taxon>Insecta</taxon>
        <taxon>Pterygota</taxon>
        <taxon>Neoptera</taxon>
        <taxon>Endopterygota</taxon>
        <taxon>Diptera</taxon>
        <taxon>Brachycera</taxon>
        <taxon>Muscomorpha</taxon>
        <taxon>Ephydroidea</taxon>
        <taxon>Drosophilidae</taxon>
        <taxon>Drosophila</taxon>
        <taxon>Hawaiian Drosophila</taxon>
    </lineage>
</organism>
<proteinExistence type="predicted"/>
<protein>
    <submittedName>
        <fullName evidence="2">GH10354</fullName>
    </submittedName>
</protein>
<feature type="region of interest" description="Disordered" evidence="1">
    <location>
        <begin position="156"/>
        <end position="205"/>
    </location>
</feature>
<accession>B4JA37</accession>
<reference evidence="2 3" key="1">
    <citation type="journal article" date="2007" name="Nature">
        <title>Evolution of genes and genomes on the Drosophila phylogeny.</title>
        <authorList>
            <consortium name="Drosophila 12 Genomes Consortium"/>
            <person name="Clark A.G."/>
            <person name="Eisen M.B."/>
            <person name="Smith D.R."/>
            <person name="Bergman C.M."/>
            <person name="Oliver B."/>
            <person name="Markow T.A."/>
            <person name="Kaufman T.C."/>
            <person name="Kellis M."/>
            <person name="Gelbart W."/>
            <person name="Iyer V.N."/>
            <person name="Pollard D.A."/>
            <person name="Sackton T.B."/>
            <person name="Larracuente A.M."/>
            <person name="Singh N.D."/>
            <person name="Abad J.P."/>
            <person name="Abt D.N."/>
            <person name="Adryan B."/>
            <person name="Aguade M."/>
            <person name="Akashi H."/>
            <person name="Anderson W.W."/>
            <person name="Aquadro C.F."/>
            <person name="Ardell D.H."/>
            <person name="Arguello R."/>
            <person name="Artieri C.G."/>
            <person name="Barbash D.A."/>
            <person name="Barker D."/>
            <person name="Barsanti P."/>
            <person name="Batterham P."/>
            <person name="Batzoglou S."/>
            <person name="Begun D."/>
            <person name="Bhutkar A."/>
            <person name="Blanco E."/>
            <person name="Bosak S.A."/>
            <person name="Bradley R.K."/>
            <person name="Brand A.D."/>
            <person name="Brent M.R."/>
            <person name="Brooks A.N."/>
            <person name="Brown R.H."/>
            <person name="Butlin R.K."/>
            <person name="Caggese C."/>
            <person name="Calvi B.R."/>
            <person name="Bernardo de Carvalho A."/>
            <person name="Caspi A."/>
            <person name="Castrezana S."/>
            <person name="Celniker S.E."/>
            <person name="Chang J.L."/>
            <person name="Chapple C."/>
            <person name="Chatterji S."/>
            <person name="Chinwalla A."/>
            <person name="Civetta A."/>
            <person name="Clifton S.W."/>
            <person name="Comeron J.M."/>
            <person name="Costello J.C."/>
            <person name="Coyne J.A."/>
            <person name="Daub J."/>
            <person name="David R.G."/>
            <person name="Delcher A.L."/>
            <person name="Delehaunty K."/>
            <person name="Do C.B."/>
            <person name="Ebling H."/>
            <person name="Edwards K."/>
            <person name="Eickbush T."/>
            <person name="Evans J.D."/>
            <person name="Filipski A."/>
            <person name="Findeiss S."/>
            <person name="Freyhult E."/>
            <person name="Fulton L."/>
            <person name="Fulton R."/>
            <person name="Garcia A.C."/>
            <person name="Gardiner A."/>
            <person name="Garfield D.A."/>
            <person name="Garvin B.E."/>
            <person name="Gibson G."/>
            <person name="Gilbert D."/>
            <person name="Gnerre S."/>
            <person name="Godfrey J."/>
            <person name="Good R."/>
            <person name="Gotea V."/>
            <person name="Gravely B."/>
            <person name="Greenberg A.J."/>
            <person name="Griffiths-Jones S."/>
            <person name="Gross S."/>
            <person name="Guigo R."/>
            <person name="Gustafson E.A."/>
            <person name="Haerty W."/>
            <person name="Hahn M.W."/>
            <person name="Halligan D.L."/>
            <person name="Halpern A.L."/>
            <person name="Halter G.M."/>
            <person name="Han M.V."/>
            <person name="Heger A."/>
            <person name="Hillier L."/>
            <person name="Hinrichs A.S."/>
            <person name="Holmes I."/>
            <person name="Hoskins R.A."/>
            <person name="Hubisz M.J."/>
            <person name="Hultmark D."/>
            <person name="Huntley M.A."/>
            <person name="Jaffe D.B."/>
            <person name="Jagadeeshan S."/>
            <person name="Jeck W.R."/>
            <person name="Johnson J."/>
            <person name="Jones C.D."/>
            <person name="Jordan W.C."/>
            <person name="Karpen G.H."/>
            <person name="Kataoka E."/>
            <person name="Keightley P.D."/>
            <person name="Kheradpour P."/>
            <person name="Kirkness E.F."/>
            <person name="Koerich L.B."/>
            <person name="Kristiansen K."/>
            <person name="Kudrna D."/>
            <person name="Kulathinal R.J."/>
            <person name="Kumar S."/>
            <person name="Kwok R."/>
            <person name="Lander E."/>
            <person name="Langley C.H."/>
            <person name="Lapoint R."/>
            <person name="Lazzaro B.P."/>
            <person name="Lee S.J."/>
            <person name="Levesque L."/>
            <person name="Li R."/>
            <person name="Lin C.F."/>
            <person name="Lin M.F."/>
            <person name="Lindblad-Toh K."/>
            <person name="Llopart A."/>
            <person name="Long M."/>
            <person name="Low L."/>
            <person name="Lozovsky E."/>
            <person name="Lu J."/>
            <person name="Luo M."/>
            <person name="Machado C.A."/>
            <person name="Makalowski W."/>
            <person name="Marzo M."/>
            <person name="Matsuda M."/>
            <person name="Matzkin L."/>
            <person name="McAllister B."/>
            <person name="McBride C.S."/>
            <person name="McKernan B."/>
            <person name="McKernan K."/>
            <person name="Mendez-Lago M."/>
            <person name="Minx P."/>
            <person name="Mollenhauer M.U."/>
            <person name="Montooth K."/>
            <person name="Mount S.M."/>
            <person name="Mu X."/>
            <person name="Myers E."/>
            <person name="Negre B."/>
            <person name="Newfeld S."/>
            <person name="Nielsen R."/>
            <person name="Noor M.A."/>
            <person name="O'Grady P."/>
            <person name="Pachter L."/>
            <person name="Papaceit M."/>
            <person name="Parisi M.J."/>
            <person name="Parisi M."/>
            <person name="Parts L."/>
            <person name="Pedersen J.S."/>
            <person name="Pesole G."/>
            <person name="Phillippy A.M."/>
            <person name="Ponting C.P."/>
            <person name="Pop M."/>
            <person name="Porcelli D."/>
            <person name="Powell J.R."/>
            <person name="Prohaska S."/>
            <person name="Pruitt K."/>
            <person name="Puig M."/>
            <person name="Quesneville H."/>
            <person name="Ram K.R."/>
            <person name="Rand D."/>
            <person name="Rasmussen M.D."/>
            <person name="Reed L.K."/>
            <person name="Reenan R."/>
            <person name="Reily A."/>
            <person name="Remington K.A."/>
            <person name="Rieger T.T."/>
            <person name="Ritchie M.G."/>
            <person name="Robin C."/>
            <person name="Rogers Y.H."/>
            <person name="Rohde C."/>
            <person name="Rozas J."/>
            <person name="Rubenfield M.J."/>
            <person name="Ruiz A."/>
            <person name="Russo S."/>
            <person name="Salzberg S.L."/>
            <person name="Sanchez-Gracia A."/>
            <person name="Saranga D.J."/>
            <person name="Sato H."/>
            <person name="Schaeffer S.W."/>
            <person name="Schatz M.C."/>
            <person name="Schlenke T."/>
            <person name="Schwartz R."/>
            <person name="Segarra C."/>
            <person name="Singh R.S."/>
            <person name="Sirot L."/>
            <person name="Sirota M."/>
            <person name="Sisneros N.B."/>
            <person name="Smith C.D."/>
            <person name="Smith T.F."/>
            <person name="Spieth J."/>
            <person name="Stage D.E."/>
            <person name="Stark A."/>
            <person name="Stephan W."/>
            <person name="Strausberg R.L."/>
            <person name="Strempel S."/>
            <person name="Sturgill D."/>
            <person name="Sutton G."/>
            <person name="Sutton G.G."/>
            <person name="Tao W."/>
            <person name="Teichmann S."/>
            <person name="Tobari Y.N."/>
            <person name="Tomimura Y."/>
            <person name="Tsolas J.M."/>
            <person name="Valente V.L."/>
            <person name="Venter E."/>
            <person name="Venter J.C."/>
            <person name="Vicario S."/>
            <person name="Vieira F.G."/>
            <person name="Vilella A.J."/>
            <person name="Villasante A."/>
            <person name="Walenz B."/>
            <person name="Wang J."/>
            <person name="Wasserman M."/>
            <person name="Watts T."/>
            <person name="Wilson D."/>
            <person name="Wilson R.K."/>
            <person name="Wing R.A."/>
            <person name="Wolfner M.F."/>
            <person name="Wong A."/>
            <person name="Wong G.K."/>
            <person name="Wu C.I."/>
            <person name="Wu G."/>
            <person name="Yamamoto D."/>
            <person name="Yang H.P."/>
            <person name="Yang S.P."/>
            <person name="Yorke J.A."/>
            <person name="Yoshida K."/>
            <person name="Zdobnov E."/>
            <person name="Zhang P."/>
            <person name="Zhang Y."/>
            <person name="Zimin A.V."/>
            <person name="Baldwin J."/>
            <person name="Abdouelleil A."/>
            <person name="Abdulkadir J."/>
            <person name="Abebe A."/>
            <person name="Abera B."/>
            <person name="Abreu J."/>
            <person name="Acer S.C."/>
            <person name="Aftuck L."/>
            <person name="Alexander A."/>
            <person name="An P."/>
            <person name="Anderson E."/>
            <person name="Anderson S."/>
            <person name="Arachi H."/>
            <person name="Azer M."/>
            <person name="Bachantsang P."/>
            <person name="Barry A."/>
            <person name="Bayul T."/>
            <person name="Berlin A."/>
            <person name="Bessette D."/>
            <person name="Bloom T."/>
            <person name="Blye J."/>
            <person name="Boguslavskiy L."/>
            <person name="Bonnet C."/>
            <person name="Boukhgalter B."/>
            <person name="Bourzgui I."/>
            <person name="Brown A."/>
            <person name="Cahill P."/>
            <person name="Channer S."/>
            <person name="Cheshatsang Y."/>
            <person name="Chuda L."/>
            <person name="Citroen M."/>
            <person name="Collymore A."/>
            <person name="Cooke P."/>
            <person name="Costello M."/>
            <person name="D'Aco K."/>
            <person name="Daza R."/>
            <person name="De Haan G."/>
            <person name="DeGray S."/>
            <person name="DeMaso C."/>
            <person name="Dhargay N."/>
            <person name="Dooley K."/>
            <person name="Dooley E."/>
            <person name="Doricent M."/>
            <person name="Dorje P."/>
            <person name="Dorjee K."/>
            <person name="Dupes A."/>
            <person name="Elong R."/>
            <person name="Falk J."/>
            <person name="Farina A."/>
            <person name="Faro S."/>
            <person name="Ferguson D."/>
            <person name="Fisher S."/>
            <person name="Foley C.D."/>
            <person name="Franke A."/>
            <person name="Friedrich D."/>
            <person name="Gadbois L."/>
            <person name="Gearin G."/>
            <person name="Gearin C.R."/>
            <person name="Giannoukos G."/>
            <person name="Goode T."/>
            <person name="Graham J."/>
            <person name="Grandbois E."/>
            <person name="Grewal S."/>
            <person name="Gyaltsen K."/>
            <person name="Hafez N."/>
            <person name="Hagos B."/>
            <person name="Hall J."/>
            <person name="Henson C."/>
            <person name="Hollinger A."/>
            <person name="Honan T."/>
            <person name="Huard M.D."/>
            <person name="Hughes L."/>
            <person name="Hurhula B."/>
            <person name="Husby M.E."/>
            <person name="Kamat A."/>
            <person name="Kanga B."/>
            <person name="Kashin S."/>
            <person name="Khazanovich D."/>
            <person name="Kisner P."/>
            <person name="Lance K."/>
            <person name="Lara M."/>
            <person name="Lee W."/>
            <person name="Lennon N."/>
            <person name="Letendre F."/>
            <person name="LeVine R."/>
            <person name="Lipovsky A."/>
            <person name="Liu X."/>
            <person name="Liu J."/>
            <person name="Liu S."/>
            <person name="Lokyitsang T."/>
            <person name="Lokyitsang Y."/>
            <person name="Lubonja R."/>
            <person name="Lui A."/>
            <person name="MacDonald P."/>
            <person name="Magnisalis V."/>
            <person name="Maru K."/>
            <person name="Matthews C."/>
            <person name="McCusker W."/>
            <person name="McDonough S."/>
            <person name="Mehta T."/>
            <person name="Meldrim J."/>
            <person name="Meneus L."/>
            <person name="Mihai O."/>
            <person name="Mihalev A."/>
            <person name="Mihova T."/>
            <person name="Mittelman R."/>
            <person name="Mlenga V."/>
            <person name="Montmayeur A."/>
            <person name="Mulrain L."/>
            <person name="Navidi A."/>
            <person name="Naylor J."/>
            <person name="Negash T."/>
            <person name="Nguyen T."/>
            <person name="Nguyen N."/>
            <person name="Nicol R."/>
            <person name="Norbu C."/>
            <person name="Norbu N."/>
            <person name="Novod N."/>
            <person name="O'Neill B."/>
            <person name="Osman S."/>
            <person name="Markiewicz E."/>
            <person name="Oyono O.L."/>
            <person name="Patti C."/>
            <person name="Phunkhang P."/>
            <person name="Pierre F."/>
            <person name="Priest M."/>
            <person name="Raghuraman S."/>
            <person name="Rege F."/>
            <person name="Reyes R."/>
            <person name="Rise C."/>
            <person name="Rogov P."/>
            <person name="Ross K."/>
            <person name="Ryan E."/>
            <person name="Settipalli S."/>
            <person name="Shea T."/>
            <person name="Sherpa N."/>
            <person name="Shi L."/>
            <person name="Shih D."/>
            <person name="Sparrow T."/>
            <person name="Spaulding J."/>
            <person name="Stalker J."/>
            <person name="Stange-Thomann N."/>
            <person name="Stavropoulos S."/>
            <person name="Stone C."/>
            <person name="Strader C."/>
            <person name="Tesfaye S."/>
            <person name="Thomson T."/>
            <person name="Thoulutsang Y."/>
            <person name="Thoulutsang D."/>
            <person name="Topham K."/>
            <person name="Topping I."/>
            <person name="Tsamla T."/>
            <person name="Vassiliev H."/>
            <person name="Vo A."/>
            <person name="Wangchuk T."/>
            <person name="Wangdi T."/>
            <person name="Weiand M."/>
            <person name="Wilkinson J."/>
            <person name="Wilson A."/>
            <person name="Yadav S."/>
            <person name="Young G."/>
            <person name="Yu Q."/>
            <person name="Zembek L."/>
            <person name="Zhong D."/>
            <person name="Zimmer A."/>
            <person name="Zwirko Z."/>
            <person name="Jaffe D.B."/>
            <person name="Alvarez P."/>
            <person name="Brockman W."/>
            <person name="Butler J."/>
            <person name="Chin C."/>
            <person name="Gnerre S."/>
            <person name="Grabherr M."/>
            <person name="Kleber M."/>
            <person name="Mauceli E."/>
            <person name="MacCallum I."/>
        </authorList>
    </citation>
    <scope>NUCLEOTIDE SEQUENCE [LARGE SCALE GENOMIC DNA]</scope>
    <source>
        <strain evidence="3">Tucson 15287-2541.00</strain>
    </source>
</reference>
<dbReference type="PhylomeDB" id="B4JA37"/>
<dbReference type="AlphaFoldDB" id="B4JA37"/>
<dbReference type="OrthoDB" id="7989813at2759"/>
<feature type="compositionally biased region" description="Basic and acidic residues" evidence="1">
    <location>
        <begin position="184"/>
        <end position="196"/>
    </location>
</feature>
<keyword evidence="3" id="KW-1185">Reference proteome</keyword>
<dbReference type="eggNOG" id="ENOG502TCUI">
    <property type="taxonomic scope" value="Eukaryota"/>
</dbReference>
<dbReference type="HOGENOM" id="CLU_761349_0_0_1"/>
<dbReference type="EMBL" id="CH916368">
    <property type="protein sequence ID" value="EDW03711.1"/>
    <property type="molecule type" value="Genomic_DNA"/>
</dbReference>